<protein>
    <submittedName>
        <fullName evidence="1">Uncharacterized protein</fullName>
    </submittedName>
</protein>
<evidence type="ECO:0000313" key="1">
    <source>
        <dbReference type="EMBL" id="GFY67872.1"/>
    </source>
</evidence>
<name>A0A8X6Y985_9ARAC</name>
<dbReference type="OrthoDB" id="10322881at2759"/>
<evidence type="ECO:0000313" key="2">
    <source>
        <dbReference type="Proteomes" id="UP000886998"/>
    </source>
</evidence>
<accession>A0A8X6Y985</accession>
<dbReference type="AlphaFoldDB" id="A0A8X6Y985"/>
<keyword evidence="2" id="KW-1185">Reference proteome</keyword>
<organism evidence="1 2">
    <name type="scientific">Trichonephila inaurata madagascariensis</name>
    <dbReference type="NCBI Taxonomy" id="2747483"/>
    <lineage>
        <taxon>Eukaryota</taxon>
        <taxon>Metazoa</taxon>
        <taxon>Ecdysozoa</taxon>
        <taxon>Arthropoda</taxon>
        <taxon>Chelicerata</taxon>
        <taxon>Arachnida</taxon>
        <taxon>Araneae</taxon>
        <taxon>Araneomorphae</taxon>
        <taxon>Entelegynae</taxon>
        <taxon>Araneoidea</taxon>
        <taxon>Nephilidae</taxon>
        <taxon>Trichonephila</taxon>
        <taxon>Trichonephila inaurata</taxon>
    </lineage>
</organism>
<dbReference type="EMBL" id="BMAV01016800">
    <property type="protein sequence ID" value="GFY67872.1"/>
    <property type="molecule type" value="Genomic_DNA"/>
</dbReference>
<dbReference type="Proteomes" id="UP000886998">
    <property type="component" value="Unassembled WGS sequence"/>
</dbReference>
<reference evidence="1" key="1">
    <citation type="submission" date="2020-08" db="EMBL/GenBank/DDBJ databases">
        <title>Multicomponent nature underlies the extraordinary mechanical properties of spider dragline silk.</title>
        <authorList>
            <person name="Kono N."/>
            <person name="Nakamura H."/>
            <person name="Mori M."/>
            <person name="Yoshida Y."/>
            <person name="Ohtoshi R."/>
            <person name="Malay A.D."/>
            <person name="Moran D.A.P."/>
            <person name="Tomita M."/>
            <person name="Numata K."/>
            <person name="Arakawa K."/>
        </authorList>
    </citation>
    <scope>NUCLEOTIDE SEQUENCE</scope>
</reference>
<sequence>MATPKRKYVSLIRSFNCSRYKIPESRNWKNLFFEMSGNTLMSKKRSEMLSAPLAAKMKRKRYHCYRRHVPSRINHKGADGVKPLLLFVPEKSLKFPFAIRDFLKLS</sequence>
<proteinExistence type="predicted"/>
<gene>
    <name evidence="1" type="ORF">TNIN_352741</name>
</gene>
<comment type="caution">
    <text evidence="1">The sequence shown here is derived from an EMBL/GenBank/DDBJ whole genome shotgun (WGS) entry which is preliminary data.</text>
</comment>